<comment type="caution">
    <text evidence="4">The sequence shown here is derived from an EMBL/GenBank/DDBJ whole genome shotgun (WGS) entry which is preliminary data.</text>
</comment>
<evidence type="ECO:0000313" key="4">
    <source>
        <dbReference type="EMBL" id="RNM14023.1"/>
    </source>
</evidence>
<proteinExistence type="predicted"/>
<dbReference type="PANTHER" id="PTHR43767:SF1">
    <property type="entry name" value="NONRIBOSOMAL PEPTIDE SYNTHASE PES1 (EUROFUNG)-RELATED"/>
    <property type="match status" value="1"/>
</dbReference>
<gene>
    <name evidence="4" type="ORF">EFL26_13880</name>
</gene>
<dbReference type="InterPro" id="IPR045851">
    <property type="entry name" value="AMP-bd_C_sf"/>
</dbReference>
<dbReference type="NCBIfam" id="NF005863">
    <property type="entry name" value="PRK07798.1"/>
    <property type="match status" value="1"/>
</dbReference>
<accession>A0A3N0GNH5</accession>
<feature type="region of interest" description="Disordered" evidence="1">
    <location>
        <begin position="329"/>
        <end position="352"/>
    </location>
</feature>
<feature type="domain" description="AMP-dependent synthetase/ligase" evidence="2">
    <location>
        <begin position="24"/>
        <end position="377"/>
    </location>
</feature>
<name>A0A3N0GNH5_9ACTN</name>
<dbReference type="InterPro" id="IPR025110">
    <property type="entry name" value="AMP-bd_C"/>
</dbReference>
<evidence type="ECO:0000313" key="5">
    <source>
        <dbReference type="Proteomes" id="UP000279994"/>
    </source>
</evidence>
<dbReference type="Proteomes" id="UP000279994">
    <property type="component" value="Unassembled WGS sequence"/>
</dbReference>
<dbReference type="EMBL" id="RJSF01000040">
    <property type="protein sequence ID" value="RNM14023.1"/>
    <property type="molecule type" value="Genomic_DNA"/>
</dbReference>
<dbReference type="Gene3D" id="3.40.50.12780">
    <property type="entry name" value="N-terminal domain of ligase-like"/>
    <property type="match status" value="1"/>
</dbReference>
<dbReference type="Pfam" id="PF13193">
    <property type="entry name" value="AMP-binding_C"/>
    <property type="match status" value="1"/>
</dbReference>
<feature type="compositionally biased region" description="Low complexity" evidence="1">
    <location>
        <begin position="329"/>
        <end position="338"/>
    </location>
</feature>
<sequence>MTQLADTPQSSSTRPITIADIVEAMADVVPDRPAVVTMDREYTFAEVDERSTRLTHHLLSLGVRPGDHVAVHSANRIEWVDAFYGCLKARAVPININYKYLHDELAYLYDNADCVAAIVAPEHVDAVRALDLPTLEHVLVLGEEYDAALAAASTERLAGRSADDHYVLYTGGTTGNPKGVVWRNEDIIRAALNASRFGAPFDSVEQLAAEAAANQNPMVLLACGPMMHGGSQWILGNGHVAGYTVALYTEPSFDATKVLDLVQKAGVHSLTFLGDAMGRPVAEAILAEPDRWDLSTLAAVSNGAAPLSEGVRDEIRRALPGRFILDSYGSSESGTTGSRIDDGSEGPSGAPKFGVGADVEVFDTQMRPCPPGVDGMLGRTGAIPLGYYKDPVKTAATFKEVDGVRWSIPGDFARREEDGSVTVLGRGSVCINTGGEKVHPEEVEAVLLRHDDVFDAVVVGTPHERWGQQVTALVQLRAGATTSEEDLRQHARSLISNYKVPKQVLFVSQVPRTPVSKVDYPASAALAQQLLA</sequence>
<dbReference type="AlphaFoldDB" id="A0A3N0GNH5"/>
<dbReference type="SUPFAM" id="SSF56801">
    <property type="entry name" value="Acetyl-CoA synthetase-like"/>
    <property type="match status" value="1"/>
</dbReference>
<dbReference type="Pfam" id="PF00501">
    <property type="entry name" value="AMP-binding"/>
    <property type="match status" value="1"/>
</dbReference>
<dbReference type="InterPro" id="IPR000873">
    <property type="entry name" value="AMP-dep_synth/lig_dom"/>
</dbReference>
<dbReference type="PANTHER" id="PTHR43767">
    <property type="entry name" value="LONG-CHAIN-FATTY-ACID--COA LIGASE"/>
    <property type="match status" value="1"/>
</dbReference>
<organism evidence="4 5">
    <name type="scientific">Nocardioides pocheonensis</name>
    <dbReference type="NCBI Taxonomy" id="661485"/>
    <lineage>
        <taxon>Bacteria</taxon>
        <taxon>Bacillati</taxon>
        <taxon>Actinomycetota</taxon>
        <taxon>Actinomycetes</taxon>
        <taxon>Propionibacteriales</taxon>
        <taxon>Nocardioidaceae</taxon>
        <taxon>Nocardioides</taxon>
    </lineage>
</organism>
<evidence type="ECO:0000259" key="3">
    <source>
        <dbReference type="Pfam" id="PF13193"/>
    </source>
</evidence>
<feature type="domain" description="AMP-binding enzyme C-terminal" evidence="3">
    <location>
        <begin position="442"/>
        <end position="517"/>
    </location>
</feature>
<dbReference type="PROSITE" id="PS00455">
    <property type="entry name" value="AMP_BINDING"/>
    <property type="match status" value="1"/>
</dbReference>
<reference evidence="4 5" key="1">
    <citation type="submission" date="2018-11" db="EMBL/GenBank/DDBJ databases">
        <authorList>
            <person name="Li F."/>
        </authorList>
    </citation>
    <scope>NUCLEOTIDE SEQUENCE [LARGE SCALE GENOMIC DNA]</scope>
    <source>
        <strain evidence="4 5">Gsoil 818</strain>
    </source>
</reference>
<keyword evidence="5" id="KW-1185">Reference proteome</keyword>
<dbReference type="OrthoDB" id="9803968at2"/>
<dbReference type="InterPro" id="IPR020845">
    <property type="entry name" value="AMP-binding_CS"/>
</dbReference>
<dbReference type="InterPro" id="IPR050237">
    <property type="entry name" value="ATP-dep_AMP-bd_enzyme"/>
</dbReference>
<dbReference type="Gene3D" id="3.30.300.30">
    <property type="match status" value="1"/>
</dbReference>
<protein>
    <submittedName>
        <fullName evidence="4">Acyl-CoA synthetase</fullName>
    </submittedName>
</protein>
<dbReference type="RefSeq" id="WP_123223431.1">
    <property type="nucleotide sequence ID" value="NZ_RJSF01000040.1"/>
</dbReference>
<evidence type="ECO:0000259" key="2">
    <source>
        <dbReference type="Pfam" id="PF00501"/>
    </source>
</evidence>
<evidence type="ECO:0000256" key="1">
    <source>
        <dbReference type="SAM" id="MobiDB-lite"/>
    </source>
</evidence>
<dbReference type="GO" id="GO:0016878">
    <property type="term" value="F:acid-thiol ligase activity"/>
    <property type="evidence" value="ECO:0007669"/>
    <property type="project" value="UniProtKB-ARBA"/>
</dbReference>
<dbReference type="InterPro" id="IPR042099">
    <property type="entry name" value="ANL_N_sf"/>
</dbReference>